<dbReference type="Pfam" id="PF02746">
    <property type="entry name" value="MR_MLE_N"/>
    <property type="match status" value="1"/>
</dbReference>
<dbReference type="InterPro" id="IPR013342">
    <property type="entry name" value="Mandelate_racemase_C"/>
</dbReference>
<dbReference type="PANTHER" id="PTHR13794">
    <property type="entry name" value="ENOLASE SUPERFAMILY, MANDELATE RACEMASE"/>
    <property type="match status" value="1"/>
</dbReference>
<dbReference type="PANTHER" id="PTHR13794:SF58">
    <property type="entry name" value="MITOCHONDRIAL ENOLASE SUPERFAMILY MEMBER 1"/>
    <property type="match status" value="1"/>
</dbReference>
<accession>A0A382CL82</accession>
<dbReference type="Pfam" id="PF13378">
    <property type="entry name" value="MR_MLE_C"/>
    <property type="match status" value="1"/>
</dbReference>
<feature type="domain" description="Mandelate racemase/muconate lactonizing enzyme C-terminal" evidence="4">
    <location>
        <begin position="136"/>
        <end position="232"/>
    </location>
</feature>
<evidence type="ECO:0000259" key="4">
    <source>
        <dbReference type="SMART" id="SM00922"/>
    </source>
</evidence>
<proteinExistence type="predicted"/>
<organism evidence="5">
    <name type="scientific">marine metagenome</name>
    <dbReference type="NCBI Taxonomy" id="408172"/>
    <lineage>
        <taxon>unclassified sequences</taxon>
        <taxon>metagenomes</taxon>
        <taxon>ecological metagenomes</taxon>
    </lineage>
</organism>
<dbReference type="GO" id="GO:0000287">
    <property type="term" value="F:magnesium ion binding"/>
    <property type="evidence" value="ECO:0007669"/>
    <property type="project" value="TreeGrafter"/>
</dbReference>
<dbReference type="InterPro" id="IPR018110">
    <property type="entry name" value="Mandel_Rmase/mucon_lact_enz_CS"/>
</dbReference>
<comment type="cofactor">
    <cofactor evidence="1">
        <name>Mg(2+)</name>
        <dbReference type="ChEBI" id="CHEBI:18420"/>
    </cofactor>
</comment>
<dbReference type="InterPro" id="IPR036849">
    <property type="entry name" value="Enolase-like_C_sf"/>
</dbReference>
<dbReference type="SMART" id="SM00922">
    <property type="entry name" value="MR_MLE"/>
    <property type="match status" value="1"/>
</dbReference>
<gene>
    <name evidence="5" type="ORF">METZ01_LOCUS179689</name>
</gene>
<sequence length="368" mass="40318">MSMKITDVRCYHLSYPLQEAFANSRTWVHHRTAHVVEIHTDSGHIGWGEGMARLPQEAIKTHLLGRDPFDSRRIWLDLAEHGWGNIAAISAVDIALWDLRGKALELPIYQLLGGASRHRIPAYASGLFRRERADNTAALVEEAQGYADAGFGAIKMKVGQGIGYDTTNVGAIRQAIGKDILFAVDANCGYDVGTAIAVGRRLAEHDLYWFEEPVGANDVAGNIEVRQALSSLPIAGGEQLQGLTAFRDLISQRSFDIVQPNLSIAGGFTECQRIEALAQAHGLRVLPHMWGTAIRLAATVQWHATIPDEPEGISPQPSLFEFDMTENGLRTQLACEPIKTVDGYVPVPDAPGLGIEINRQVLERYAVQ</sequence>
<keyword evidence="2" id="KW-0479">Metal-binding</keyword>
<evidence type="ECO:0000256" key="3">
    <source>
        <dbReference type="ARBA" id="ARBA00022842"/>
    </source>
</evidence>
<dbReference type="SFLD" id="SFLDS00001">
    <property type="entry name" value="Enolase"/>
    <property type="match status" value="1"/>
</dbReference>
<dbReference type="GO" id="GO:0016052">
    <property type="term" value="P:carbohydrate catabolic process"/>
    <property type="evidence" value="ECO:0007669"/>
    <property type="project" value="TreeGrafter"/>
</dbReference>
<dbReference type="InterPro" id="IPR029065">
    <property type="entry name" value="Enolase_C-like"/>
</dbReference>
<dbReference type="CDD" id="cd03316">
    <property type="entry name" value="MR_like"/>
    <property type="match status" value="1"/>
</dbReference>
<dbReference type="Gene3D" id="3.20.20.120">
    <property type="entry name" value="Enolase-like C-terminal domain"/>
    <property type="match status" value="1"/>
</dbReference>
<dbReference type="Gene3D" id="3.30.390.10">
    <property type="entry name" value="Enolase-like, N-terminal domain"/>
    <property type="match status" value="1"/>
</dbReference>
<reference evidence="5" key="1">
    <citation type="submission" date="2018-05" db="EMBL/GenBank/DDBJ databases">
        <authorList>
            <person name="Lanie J.A."/>
            <person name="Ng W.-L."/>
            <person name="Kazmierczak K.M."/>
            <person name="Andrzejewski T.M."/>
            <person name="Davidsen T.M."/>
            <person name="Wayne K.J."/>
            <person name="Tettelin H."/>
            <person name="Glass J.I."/>
            <person name="Rusch D."/>
            <person name="Podicherti R."/>
            <person name="Tsui H.-C.T."/>
            <person name="Winkler M.E."/>
        </authorList>
    </citation>
    <scope>NUCLEOTIDE SEQUENCE</scope>
</reference>
<dbReference type="SUPFAM" id="SSF54826">
    <property type="entry name" value="Enolase N-terminal domain-like"/>
    <property type="match status" value="1"/>
</dbReference>
<evidence type="ECO:0000256" key="2">
    <source>
        <dbReference type="ARBA" id="ARBA00022723"/>
    </source>
</evidence>
<dbReference type="InterPro" id="IPR046945">
    <property type="entry name" value="RHMD-like"/>
</dbReference>
<dbReference type="AlphaFoldDB" id="A0A382CL82"/>
<protein>
    <recommendedName>
        <fullName evidence="4">Mandelate racemase/muconate lactonizing enzyme C-terminal domain-containing protein</fullName>
    </recommendedName>
</protein>
<dbReference type="InterPro" id="IPR029017">
    <property type="entry name" value="Enolase-like_N"/>
</dbReference>
<name>A0A382CL82_9ZZZZ</name>
<evidence type="ECO:0000313" key="5">
    <source>
        <dbReference type="EMBL" id="SVB26835.1"/>
    </source>
</evidence>
<dbReference type="SUPFAM" id="SSF51604">
    <property type="entry name" value="Enolase C-terminal domain-like"/>
    <property type="match status" value="1"/>
</dbReference>
<dbReference type="GO" id="GO:0009063">
    <property type="term" value="P:amino acid catabolic process"/>
    <property type="evidence" value="ECO:0007669"/>
    <property type="project" value="InterPro"/>
</dbReference>
<dbReference type="GO" id="GO:0016836">
    <property type="term" value="F:hydro-lyase activity"/>
    <property type="evidence" value="ECO:0007669"/>
    <property type="project" value="TreeGrafter"/>
</dbReference>
<evidence type="ECO:0000256" key="1">
    <source>
        <dbReference type="ARBA" id="ARBA00001946"/>
    </source>
</evidence>
<keyword evidence="3" id="KW-0460">Magnesium</keyword>
<dbReference type="InterPro" id="IPR013341">
    <property type="entry name" value="Mandelate_racemase_N_dom"/>
</dbReference>
<dbReference type="PROSITE" id="PS00908">
    <property type="entry name" value="MR_MLE_1"/>
    <property type="match status" value="1"/>
</dbReference>
<dbReference type="EMBL" id="UINC01035052">
    <property type="protein sequence ID" value="SVB26835.1"/>
    <property type="molecule type" value="Genomic_DNA"/>
</dbReference>